<dbReference type="Proteomes" id="UP001233673">
    <property type="component" value="Unassembled WGS sequence"/>
</dbReference>
<proteinExistence type="predicted"/>
<name>A0ABT9IAP5_9ACTN</name>
<protein>
    <submittedName>
        <fullName evidence="1">Uncharacterized protein</fullName>
    </submittedName>
</protein>
<reference evidence="2" key="1">
    <citation type="submission" date="2023-05" db="EMBL/GenBank/DDBJ databases">
        <title>Draft genome of Pseudofrankia sp. BMG5.37.</title>
        <authorList>
            <person name="Gtari M."/>
            <person name="Ghodhbane F."/>
            <person name="Sbissi I."/>
        </authorList>
    </citation>
    <scope>NUCLEOTIDE SEQUENCE [LARGE SCALE GENOMIC DNA]</scope>
    <source>
        <strain evidence="2">BMG 814</strain>
    </source>
</reference>
<evidence type="ECO:0000313" key="1">
    <source>
        <dbReference type="EMBL" id="MDP5182185.1"/>
    </source>
</evidence>
<gene>
    <name evidence="1" type="ORF">QOZ88_06010</name>
</gene>
<dbReference type="RefSeq" id="WP_305998887.1">
    <property type="nucleotide sequence ID" value="NZ_JASNFN010000004.1"/>
</dbReference>
<sequence length="251" mass="26754">MAQEAAVPLSTVKELARQIAREEVAKFARSGFLRNASISGGDGLTIKDGGALRLETAAGVESFYVGPVQPDLPDGSPQPGMIVRRNDGTIALHLYDPIPSAEDYNQFLAWRDRAGNVVISDDTDSGQGLARPYLAGAFYPARVQDFLKTTNPAFETIWRERRQKQHPKLYVEAWGATDTSGTTGEVRVMVNGVQLGATQSATAGVVTQYLFGPAAIDGGFGANLSVEIQARRSAGTGNVQVGAAWVDGRQS</sequence>
<accession>A0ABT9IAP5</accession>
<comment type="caution">
    <text evidence="1">The sequence shown here is derived from an EMBL/GenBank/DDBJ whole genome shotgun (WGS) entry which is preliminary data.</text>
</comment>
<evidence type="ECO:0000313" key="2">
    <source>
        <dbReference type="Proteomes" id="UP001233673"/>
    </source>
</evidence>
<dbReference type="EMBL" id="JASNFN010000004">
    <property type="protein sequence ID" value="MDP5182185.1"/>
    <property type="molecule type" value="Genomic_DNA"/>
</dbReference>
<organism evidence="1 2">
    <name type="scientific">Blastococcus carthaginiensis</name>
    <dbReference type="NCBI Taxonomy" id="3050034"/>
    <lineage>
        <taxon>Bacteria</taxon>
        <taxon>Bacillati</taxon>
        <taxon>Actinomycetota</taxon>
        <taxon>Actinomycetes</taxon>
        <taxon>Geodermatophilales</taxon>
        <taxon>Geodermatophilaceae</taxon>
        <taxon>Blastococcus</taxon>
    </lineage>
</organism>
<keyword evidence="2" id="KW-1185">Reference proteome</keyword>